<dbReference type="PANTHER" id="PTHR48090:SF7">
    <property type="entry name" value="RFBJ PROTEIN"/>
    <property type="match status" value="1"/>
</dbReference>
<comment type="similarity">
    <text evidence="1">Belongs to the glycosyltransferase 2 family.</text>
</comment>
<feature type="domain" description="Glycosyltransferase 2-like" evidence="2">
    <location>
        <begin position="22"/>
        <end position="176"/>
    </location>
</feature>
<accession>A0A7J9UU10</accession>
<name>A0A7J9UU10_9MICO</name>
<dbReference type="Pfam" id="PF00535">
    <property type="entry name" value="Glycos_transf_2"/>
    <property type="match status" value="1"/>
</dbReference>
<comment type="caution">
    <text evidence="3">The sequence shown here is derived from an EMBL/GenBank/DDBJ whole genome shotgun (WGS) entry which is preliminary data.</text>
</comment>
<keyword evidence="4" id="KW-1185">Reference proteome</keyword>
<dbReference type="EMBL" id="WHPD01001187">
    <property type="protein sequence ID" value="MPV88096.1"/>
    <property type="molecule type" value="Genomic_DNA"/>
</dbReference>
<keyword evidence="3" id="KW-0808">Transferase</keyword>
<evidence type="ECO:0000259" key="2">
    <source>
        <dbReference type="Pfam" id="PF00535"/>
    </source>
</evidence>
<dbReference type="SUPFAM" id="SSF53448">
    <property type="entry name" value="Nucleotide-diphospho-sugar transferases"/>
    <property type="match status" value="1"/>
</dbReference>
<organism evidence="3 4">
    <name type="scientific">Georgenia ruanii</name>
    <dbReference type="NCBI Taxonomy" id="348442"/>
    <lineage>
        <taxon>Bacteria</taxon>
        <taxon>Bacillati</taxon>
        <taxon>Actinomycetota</taxon>
        <taxon>Actinomycetes</taxon>
        <taxon>Micrococcales</taxon>
        <taxon>Bogoriellaceae</taxon>
        <taxon>Georgenia</taxon>
    </lineage>
</organism>
<reference evidence="3 4" key="1">
    <citation type="submission" date="2019-10" db="EMBL/GenBank/DDBJ databases">
        <title>Georgenia wutianyii sp. nov. and Georgenia yuyongxinii sp. nov. isolated from plateau pika (Ochotona curzoniae) in the Qinghai-Tibet plateau of China.</title>
        <authorList>
            <person name="Tian Z."/>
        </authorList>
    </citation>
    <scope>NUCLEOTIDE SEQUENCE [LARGE SCALE GENOMIC DNA]</scope>
    <source>
        <strain evidence="3 4">JCM 15130</strain>
    </source>
</reference>
<proteinExistence type="inferred from homology"/>
<dbReference type="Gene3D" id="3.90.550.10">
    <property type="entry name" value="Spore Coat Polysaccharide Biosynthesis Protein SpsA, Chain A"/>
    <property type="match status" value="1"/>
</dbReference>
<protein>
    <submittedName>
        <fullName evidence="3">Glycosyltransferase</fullName>
    </submittedName>
</protein>
<gene>
    <name evidence="3" type="ORF">GB882_05400</name>
</gene>
<dbReference type="CDD" id="cd04179">
    <property type="entry name" value="DPM_DPG-synthase_like"/>
    <property type="match status" value="1"/>
</dbReference>
<dbReference type="InterPro" id="IPR029044">
    <property type="entry name" value="Nucleotide-diphossugar_trans"/>
</dbReference>
<sequence length="276" mass="30464">MPESHDHDTALEVWAEVTPHVSLIIPALNEARNLPWVLERVPASVEEVILVDGYSTDNTIAVARQCRPDIHVVQQRGRGKGMALRTGFDAARGDYIVMMDADGSMDPGEIDLFVGALDAGYQFVKGSRYLPGAGSEDLTRLRNWGNRCLVTAVNMLFTVPFSDLCYGYVAFRRDVLTALHLTSHGFEIETELIVHAVKARLRIAEVPSIELMRRYGTSNLNAFRDGRRVFRTLTRERLRRVPPPVVDLLHRSTLPVPIAALGPAESVVAALPATAG</sequence>
<dbReference type="GO" id="GO:0016740">
    <property type="term" value="F:transferase activity"/>
    <property type="evidence" value="ECO:0007669"/>
    <property type="project" value="UniProtKB-KW"/>
</dbReference>
<dbReference type="PANTHER" id="PTHR48090">
    <property type="entry name" value="UNDECAPRENYL-PHOSPHATE 4-DEOXY-4-FORMAMIDO-L-ARABINOSE TRANSFERASE-RELATED"/>
    <property type="match status" value="1"/>
</dbReference>
<dbReference type="InterPro" id="IPR001173">
    <property type="entry name" value="Glyco_trans_2-like"/>
</dbReference>
<evidence type="ECO:0000313" key="4">
    <source>
        <dbReference type="Proteomes" id="UP000429644"/>
    </source>
</evidence>
<evidence type="ECO:0000313" key="3">
    <source>
        <dbReference type="EMBL" id="MPV88096.1"/>
    </source>
</evidence>
<dbReference type="Proteomes" id="UP000429644">
    <property type="component" value="Unassembled WGS sequence"/>
</dbReference>
<evidence type="ECO:0000256" key="1">
    <source>
        <dbReference type="ARBA" id="ARBA00006739"/>
    </source>
</evidence>
<dbReference type="InterPro" id="IPR050256">
    <property type="entry name" value="Glycosyltransferase_2"/>
</dbReference>
<dbReference type="AlphaFoldDB" id="A0A7J9UU10"/>